<evidence type="ECO:0000256" key="10">
    <source>
        <dbReference type="PIRSR" id="PIRSR601508-2"/>
    </source>
</evidence>
<keyword evidence="6 12" id="KW-0472">Membrane</keyword>
<evidence type="ECO:0000256" key="9">
    <source>
        <dbReference type="PIRSR" id="PIRSR601508-1"/>
    </source>
</evidence>
<dbReference type="PANTHER" id="PTHR42643:SF24">
    <property type="entry name" value="IONOTROPIC RECEPTOR 60A"/>
    <property type="match status" value="1"/>
</dbReference>
<comment type="similarity">
    <text evidence="2">Belongs to the glutamate-gated ion channel (TC 1.A.10.1) family.</text>
</comment>
<feature type="domain" description="Ionotropic glutamate receptor C-terminal" evidence="13">
    <location>
        <begin position="116"/>
        <end position="391"/>
    </location>
</feature>
<dbReference type="SUPFAM" id="SSF53850">
    <property type="entry name" value="Periplasmic binding protein-like II"/>
    <property type="match status" value="1"/>
</dbReference>
<feature type="transmembrane region" description="Helical" evidence="12">
    <location>
        <begin position="191"/>
        <end position="217"/>
    </location>
</feature>
<keyword evidence="11" id="KW-1015">Disulfide bond</keyword>
<keyword evidence="3" id="KW-1003">Cell membrane</keyword>
<dbReference type="Pfam" id="PF00060">
    <property type="entry name" value="Lig_chan"/>
    <property type="match status" value="1"/>
</dbReference>
<dbReference type="Gene3D" id="3.40.190.10">
    <property type="entry name" value="Periplasmic binding protein-like II"/>
    <property type="match status" value="1"/>
</dbReference>
<comment type="caution">
    <text evidence="14">The sequence shown here is derived from an EMBL/GenBank/DDBJ whole genome shotgun (WGS) entry which is preliminary data.</text>
</comment>
<dbReference type="FunFam" id="1.10.287.70:FF:000281">
    <property type="entry name" value="Uncharacterized protein"/>
    <property type="match status" value="1"/>
</dbReference>
<keyword evidence="7" id="KW-0675">Receptor</keyword>
<feature type="transmembrane region" description="Helical" evidence="12">
    <location>
        <begin position="380"/>
        <end position="404"/>
    </location>
</feature>
<keyword evidence="8" id="KW-0325">Glycoprotein</keyword>
<dbReference type="PRINTS" id="PR00177">
    <property type="entry name" value="NMDARECEPTOR"/>
</dbReference>
<evidence type="ECO:0000256" key="6">
    <source>
        <dbReference type="ARBA" id="ARBA00023136"/>
    </source>
</evidence>
<dbReference type="GO" id="GO:0005886">
    <property type="term" value="C:plasma membrane"/>
    <property type="evidence" value="ECO:0007669"/>
    <property type="project" value="UniProtKB-SubCell"/>
</dbReference>
<keyword evidence="5 12" id="KW-1133">Transmembrane helix</keyword>
<dbReference type="EMBL" id="CAKKLH010000068">
    <property type="protein sequence ID" value="CAH0101813.1"/>
    <property type="molecule type" value="Genomic_DNA"/>
</dbReference>
<dbReference type="InterPro" id="IPR052192">
    <property type="entry name" value="Insect_Ionotropic_Sensory_Rcpt"/>
</dbReference>
<gene>
    <name evidence="14" type="ORF">DGAL_LOCUS4174</name>
</gene>
<keyword evidence="4 12" id="KW-0812">Transmembrane</keyword>
<protein>
    <recommendedName>
        <fullName evidence="13">Ionotropic glutamate receptor C-terminal domain-containing protein</fullName>
    </recommendedName>
</protein>
<dbReference type="GO" id="GO:0015276">
    <property type="term" value="F:ligand-gated monoatomic ion channel activity"/>
    <property type="evidence" value="ECO:0007669"/>
    <property type="project" value="InterPro"/>
</dbReference>
<evidence type="ECO:0000313" key="14">
    <source>
        <dbReference type="EMBL" id="CAH0101813.1"/>
    </source>
</evidence>
<evidence type="ECO:0000256" key="2">
    <source>
        <dbReference type="ARBA" id="ARBA00008685"/>
    </source>
</evidence>
<evidence type="ECO:0000256" key="7">
    <source>
        <dbReference type="ARBA" id="ARBA00023170"/>
    </source>
</evidence>
<feature type="binding site" evidence="9">
    <location>
        <position position="289"/>
    </location>
    <ligand>
        <name>L-glutamate</name>
        <dbReference type="ChEBI" id="CHEBI:29985"/>
    </ligand>
</feature>
<accession>A0A8J2W246</accession>
<evidence type="ECO:0000256" key="12">
    <source>
        <dbReference type="SAM" id="Phobius"/>
    </source>
</evidence>
<evidence type="ECO:0000256" key="3">
    <source>
        <dbReference type="ARBA" id="ARBA00022475"/>
    </source>
</evidence>
<dbReference type="GO" id="GO:0050906">
    <property type="term" value="P:detection of stimulus involved in sensory perception"/>
    <property type="evidence" value="ECO:0007669"/>
    <property type="project" value="UniProtKB-ARBA"/>
</dbReference>
<evidence type="ECO:0000256" key="11">
    <source>
        <dbReference type="PIRSR" id="PIRSR601508-3"/>
    </source>
</evidence>
<dbReference type="GO" id="GO:0038023">
    <property type="term" value="F:signaling receptor activity"/>
    <property type="evidence" value="ECO:0007669"/>
    <property type="project" value="InterPro"/>
</dbReference>
<dbReference type="Gene3D" id="1.10.287.70">
    <property type="match status" value="1"/>
</dbReference>
<dbReference type="PANTHER" id="PTHR42643">
    <property type="entry name" value="IONOTROPIC RECEPTOR 20A-RELATED"/>
    <property type="match status" value="1"/>
</dbReference>
<feature type="disulfide bond" evidence="11">
    <location>
        <begin position="301"/>
        <end position="356"/>
    </location>
</feature>
<dbReference type="Proteomes" id="UP000789390">
    <property type="component" value="Unassembled WGS sequence"/>
</dbReference>
<proteinExistence type="inferred from homology"/>
<sequence length="446" mass="50982">MIVLCFLLKFYVNYQPRWEGNPKGLSGPLKGGVIIDYLQARFNFTYEMVRVTENRMEPLGKERGLFSYLFDNQSDLIVSAIVLTHRRNKIIDQTTPWECPKLGLLIPIQDDTANTNAVWVGLVLSAFCVIAVLSLMHRYLEYRSLRLSNQPIDVQRRHVYKSRAGSEYLYVFGNLLSQGGPCSSNLLPFRLVAGVWTLAAFIFVQAYTSTLFTYVVAPVNPPLINSIYDIAESPDINLLNNNWTGFYEKIRDRIKSYPQSRCTLVSECIDLVKPGLRNVFIDAEAYQKDAIKENFEKTGQCNLQMARDSYMTVYAVMALQKNSPYTNSINKGIMELGQSGLLDYWEILFRPMPRQCQGKIQRGYKSPENNQHPPLSLKNLTGAFIILSIGFSLSILAFLVEQIISMSKRHRRQLRPISNDNEKEHVEIANKESSNNIEQETLVFIN</sequence>
<name>A0A8J2W246_9CRUS</name>
<keyword evidence="15" id="KW-1185">Reference proteome</keyword>
<reference evidence="14" key="1">
    <citation type="submission" date="2021-11" db="EMBL/GenBank/DDBJ databases">
        <authorList>
            <person name="Schell T."/>
        </authorList>
    </citation>
    <scope>NUCLEOTIDE SEQUENCE</scope>
    <source>
        <strain evidence="14">M5</strain>
    </source>
</reference>
<evidence type="ECO:0000313" key="15">
    <source>
        <dbReference type="Proteomes" id="UP000789390"/>
    </source>
</evidence>
<feature type="site" description="Crucial to convey clamshell closure to channel opening" evidence="10">
    <location>
        <position position="224"/>
    </location>
</feature>
<dbReference type="InterPro" id="IPR001508">
    <property type="entry name" value="Iono_Glu_rcpt_met"/>
</dbReference>
<evidence type="ECO:0000256" key="4">
    <source>
        <dbReference type="ARBA" id="ARBA00022692"/>
    </source>
</evidence>
<dbReference type="OrthoDB" id="8182981at2759"/>
<comment type="subcellular location">
    <subcellularLocation>
        <location evidence="1">Cell membrane</location>
        <topology evidence="1">Multi-pass membrane protein</topology>
    </subcellularLocation>
</comment>
<evidence type="ECO:0000256" key="1">
    <source>
        <dbReference type="ARBA" id="ARBA00004651"/>
    </source>
</evidence>
<evidence type="ECO:0000256" key="5">
    <source>
        <dbReference type="ARBA" id="ARBA00022989"/>
    </source>
</evidence>
<feature type="transmembrane region" description="Helical" evidence="12">
    <location>
        <begin position="117"/>
        <end position="136"/>
    </location>
</feature>
<evidence type="ECO:0000259" key="13">
    <source>
        <dbReference type="Pfam" id="PF00060"/>
    </source>
</evidence>
<organism evidence="14 15">
    <name type="scientific">Daphnia galeata</name>
    <dbReference type="NCBI Taxonomy" id="27404"/>
    <lineage>
        <taxon>Eukaryota</taxon>
        <taxon>Metazoa</taxon>
        <taxon>Ecdysozoa</taxon>
        <taxon>Arthropoda</taxon>
        <taxon>Crustacea</taxon>
        <taxon>Branchiopoda</taxon>
        <taxon>Diplostraca</taxon>
        <taxon>Cladocera</taxon>
        <taxon>Anomopoda</taxon>
        <taxon>Daphniidae</taxon>
        <taxon>Daphnia</taxon>
    </lineage>
</organism>
<dbReference type="InterPro" id="IPR001320">
    <property type="entry name" value="Iontro_rcpt_C"/>
</dbReference>
<dbReference type="AlphaFoldDB" id="A0A8J2W246"/>
<evidence type="ECO:0000256" key="8">
    <source>
        <dbReference type="ARBA" id="ARBA00023180"/>
    </source>
</evidence>
<feature type="binding site" evidence="9">
    <location>
        <position position="87"/>
    </location>
    <ligand>
        <name>L-glutamate</name>
        <dbReference type="ChEBI" id="CHEBI:29985"/>
    </ligand>
</feature>